<evidence type="ECO:0000313" key="1">
    <source>
        <dbReference type="EMBL" id="GIX66592.1"/>
    </source>
</evidence>
<dbReference type="EMBL" id="BPLR01019327">
    <property type="protein sequence ID" value="GIX66592.1"/>
    <property type="molecule type" value="Genomic_DNA"/>
</dbReference>
<proteinExistence type="predicted"/>
<gene>
    <name evidence="1" type="ORF">CEXT_526641</name>
</gene>
<keyword evidence="2" id="KW-1185">Reference proteome</keyword>
<comment type="caution">
    <text evidence="1">The sequence shown here is derived from an EMBL/GenBank/DDBJ whole genome shotgun (WGS) entry which is preliminary data.</text>
</comment>
<reference evidence="1 2" key="1">
    <citation type="submission" date="2021-06" db="EMBL/GenBank/DDBJ databases">
        <title>Caerostris extrusa draft genome.</title>
        <authorList>
            <person name="Kono N."/>
            <person name="Arakawa K."/>
        </authorList>
    </citation>
    <scope>NUCLEOTIDE SEQUENCE [LARGE SCALE GENOMIC DNA]</scope>
</reference>
<name>A0AAV4M2A2_CAEEX</name>
<accession>A0AAV4M2A2</accession>
<dbReference type="Proteomes" id="UP001054945">
    <property type="component" value="Unassembled WGS sequence"/>
</dbReference>
<organism evidence="1 2">
    <name type="scientific">Caerostris extrusa</name>
    <name type="common">Bark spider</name>
    <name type="synonym">Caerostris bankana</name>
    <dbReference type="NCBI Taxonomy" id="172846"/>
    <lineage>
        <taxon>Eukaryota</taxon>
        <taxon>Metazoa</taxon>
        <taxon>Ecdysozoa</taxon>
        <taxon>Arthropoda</taxon>
        <taxon>Chelicerata</taxon>
        <taxon>Arachnida</taxon>
        <taxon>Araneae</taxon>
        <taxon>Araneomorphae</taxon>
        <taxon>Entelegynae</taxon>
        <taxon>Araneoidea</taxon>
        <taxon>Araneidae</taxon>
        <taxon>Caerostris</taxon>
    </lineage>
</organism>
<feature type="non-terminal residue" evidence="1">
    <location>
        <position position="1"/>
    </location>
</feature>
<evidence type="ECO:0000313" key="2">
    <source>
        <dbReference type="Proteomes" id="UP001054945"/>
    </source>
</evidence>
<dbReference type="AlphaFoldDB" id="A0AAV4M2A2"/>
<sequence>CLSLYFGKVYPVAQAWLRKARPSLPVSHWCLQHPLPPMALFAPAAVAVRDVEDLRPMSTQDLAAQLWMQCL</sequence>
<protein>
    <submittedName>
        <fullName evidence="1">Uncharacterized protein</fullName>
    </submittedName>
</protein>